<dbReference type="SUPFAM" id="SSF48726">
    <property type="entry name" value="Immunoglobulin"/>
    <property type="match status" value="2"/>
</dbReference>
<dbReference type="Gene3D" id="2.60.40.10">
    <property type="entry name" value="Immunoglobulins"/>
    <property type="match status" value="2"/>
</dbReference>
<dbReference type="Pfam" id="PF07686">
    <property type="entry name" value="V-set"/>
    <property type="match status" value="2"/>
</dbReference>
<feature type="domain" description="Immunoglobulin" evidence="1">
    <location>
        <begin position="110"/>
        <end position="209"/>
    </location>
</feature>
<dbReference type="EMBL" id="RJVU01021107">
    <property type="protein sequence ID" value="ROL50307.1"/>
    <property type="molecule type" value="Genomic_DNA"/>
</dbReference>
<organism evidence="2 3">
    <name type="scientific">Anabarilius grahami</name>
    <name type="common">Kanglang fish</name>
    <name type="synonym">Barilius grahami</name>
    <dbReference type="NCBI Taxonomy" id="495550"/>
    <lineage>
        <taxon>Eukaryota</taxon>
        <taxon>Metazoa</taxon>
        <taxon>Chordata</taxon>
        <taxon>Craniata</taxon>
        <taxon>Vertebrata</taxon>
        <taxon>Euteleostomi</taxon>
        <taxon>Actinopterygii</taxon>
        <taxon>Neopterygii</taxon>
        <taxon>Teleostei</taxon>
        <taxon>Ostariophysi</taxon>
        <taxon>Cypriniformes</taxon>
        <taxon>Xenocyprididae</taxon>
        <taxon>Xenocypridinae</taxon>
        <taxon>Xenocypridinae incertae sedis</taxon>
        <taxon>Anabarilius</taxon>
    </lineage>
</organism>
<keyword evidence="3" id="KW-1185">Reference proteome</keyword>
<dbReference type="OrthoDB" id="8741746at2759"/>
<protein>
    <recommendedName>
        <fullName evidence="1">Immunoglobulin domain-containing protein</fullName>
    </recommendedName>
</protein>
<proteinExistence type="predicted"/>
<dbReference type="PANTHER" id="PTHR21063:SF4">
    <property type="entry name" value="CD48 ANTIGEN-RELATED"/>
    <property type="match status" value="1"/>
</dbReference>
<dbReference type="InterPro" id="IPR013783">
    <property type="entry name" value="Ig-like_fold"/>
</dbReference>
<evidence type="ECO:0000259" key="1">
    <source>
        <dbReference type="SMART" id="SM00409"/>
    </source>
</evidence>
<dbReference type="PANTHER" id="PTHR21063">
    <property type="entry name" value="LFA-3"/>
    <property type="match status" value="1"/>
</dbReference>
<reference evidence="2 3" key="1">
    <citation type="submission" date="2018-10" db="EMBL/GenBank/DDBJ databases">
        <title>Genome assembly for a Yunnan-Guizhou Plateau 3E fish, Anabarilius grahami (Regan), and its evolutionary and genetic applications.</title>
        <authorList>
            <person name="Jiang W."/>
        </authorList>
    </citation>
    <scope>NUCLEOTIDE SEQUENCE [LARGE SCALE GENOMIC DNA]</scope>
    <source>
        <strain evidence="2">AG-KIZ</strain>
        <tissue evidence="2">Muscle</tissue>
    </source>
</reference>
<accession>A0A3N0YVS7</accession>
<evidence type="ECO:0000313" key="3">
    <source>
        <dbReference type="Proteomes" id="UP000281406"/>
    </source>
</evidence>
<feature type="domain" description="Immunoglobulin" evidence="1">
    <location>
        <begin position="2"/>
        <end position="109"/>
    </location>
</feature>
<dbReference type="InterPro" id="IPR013106">
    <property type="entry name" value="Ig_V-set"/>
</dbReference>
<gene>
    <name evidence="2" type="ORF">DPX16_4238</name>
</gene>
<name>A0A3N0YVS7_ANAGA</name>
<dbReference type="Proteomes" id="UP000281406">
    <property type="component" value="Unassembled WGS sequence"/>
</dbReference>
<dbReference type="InterPro" id="IPR003599">
    <property type="entry name" value="Ig_sub"/>
</dbReference>
<evidence type="ECO:0000313" key="2">
    <source>
        <dbReference type="EMBL" id="ROL50307.1"/>
    </source>
</evidence>
<dbReference type="SMART" id="SM00409">
    <property type="entry name" value="IG"/>
    <property type="match status" value="2"/>
</dbReference>
<dbReference type="InterPro" id="IPR036179">
    <property type="entry name" value="Ig-like_dom_sf"/>
</dbReference>
<comment type="caution">
    <text evidence="2">The sequence shown here is derived from an EMBL/GenBank/DDBJ whole genome shotgun (WGS) entry which is preliminary data.</text>
</comment>
<dbReference type="AlphaFoldDB" id="A0A3N0YVS7"/>
<sequence length="249" mass="28001">MGEVKNVTEGESVRLPADLTKTEKDDMIQWYYEAEDEDENNLIAEIKAGREPRTFPGADGRFRGKLNLDVQTGDLSITDIRTIYSGLYILKLRSSSRGNNYKRFSVSVKPKEESVMVGESVTLPSDRFDAKIETGDLILWTFGAEKSLVATNAARPEKTDERFTGRVKLDEKTGSLKISNIIAKDAGHYKLQIINSKETKGWRVNLIVTDEYVTMLSLSPYFRFHREGISNSNDTAAAKSRGSIDFSLR</sequence>